<sequence length="133" mass="15432">MCYNEECPQPEAKTFLCSRCKNARYCSKSCQLACLSYHKKVCVDPKKTVFNLMKSVYADDFSVMSKELEVSYGFENCKTTEDKIYLFGLYQGLIKCLECDLRELDKAFCENKLPEFIVSEFFNKTRPENCGEP</sequence>
<accession>A0A9P6N0A3</accession>
<comment type="caution">
    <text evidence="6">The sequence shown here is derived from an EMBL/GenBank/DDBJ whole genome shotgun (WGS) entry which is preliminary data.</text>
</comment>
<evidence type="ECO:0000259" key="5">
    <source>
        <dbReference type="PROSITE" id="PS50865"/>
    </source>
</evidence>
<dbReference type="Proteomes" id="UP000703661">
    <property type="component" value="Unassembled WGS sequence"/>
</dbReference>
<proteinExistence type="predicted"/>
<dbReference type="Pfam" id="PF01753">
    <property type="entry name" value="zf-MYND"/>
    <property type="match status" value="1"/>
</dbReference>
<dbReference type="PROSITE" id="PS50865">
    <property type="entry name" value="ZF_MYND_2"/>
    <property type="match status" value="1"/>
</dbReference>
<dbReference type="EMBL" id="JAAAID010000212">
    <property type="protein sequence ID" value="KAG0020512.1"/>
    <property type="molecule type" value="Genomic_DNA"/>
</dbReference>
<evidence type="ECO:0000256" key="1">
    <source>
        <dbReference type="ARBA" id="ARBA00022723"/>
    </source>
</evidence>
<evidence type="ECO:0000256" key="3">
    <source>
        <dbReference type="ARBA" id="ARBA00022833"/>
    </source>
</evidence>
<dbReference type="GO" id="GO:0008270">
    <property type="term" value="F:zinc ion binding"/>
    <property type="evidence" value="ECO:0007669"/>
    <property type="project" value="UniProtKB-KW"/>
</dbReference>
<evidence type="ECO:0000313" key="6">
    <source>
        <dbReference type="EMBL" id="KAG0020512.1"/>
    </source>
</evidence>
<dbReference type="InterPro" id="IPR002893">
    <property type="entry name" value="Znf_MYND"/>
</dbReference>
<dbReference type="SUPFAM" id="SSF144232">
    <property type="entry name" value="HIT/MYND zinc finger-like"/>
    <property type="match status" value="1"/>
</dbReference>
<keyword evidence="2 4" id="KW-0863">Zinc-finger</keyword>
<keyword evidence="3" id="KW-0862">Zinc</keyword>
<dbReference type="AlphaFoldDB" id="A0A9P6N0A3"/>
<keyword evidence="7" id="KW-1185">Reference proteome</keyword>
<evidence type="ECO:0000256" key="2">
    <source>
        <dbReference type="ARBA" id="ARBA00022771"/>
    </source>
</evidence>
<gene>
    <name evidence="6" type="ORF">BGZ80_004073</name>
</gene>
<name>A0A9P6N0A3_9FUNG</name>
<evidence type="ECO:0000256" key="4">
    <source>
        <dbReference type="PROSITE-ProRule" id="PRU00134"/>
    </source>
</evidence>
<protein>
    <recommendedName>
        <fullName evidence="5">MYND-type domain-containing protein</fullName>
    </recommendedName>
</protein>
<evidence type="ECO:0000313" key="7">
    <source>
        <dbReference type="Proteomes" id="UP000703661"/>
    </source>
</evidence>
<keyword evidence="1" id="KW-0479">Metal-binding</keyword>
<dbReference type="Gene3D" id="6.10.140.2220">
    <property type="match status" value="1"/>
</dbReference>
<reference evidence="6" key="1">
    <citation type="journal article" date="2020" name="Fungal Divers.">
        <title>Resolving the Mortierellaceae phylogeny through synthesis of multi-gene phylogenetics and phylogenomics.</title>
        <authorList>
            <person name="Vandepol N."/>
            <person name="Liber J."/>
            <person name="Desiro A."/>
            <person name="Na H."/>
            <person name="Kennedy M."/>
            <person name="Barry K."/>
            <person name="Grigoriev I.V."/>
            <person name="Miller A.N."/>
            <person name="O'Donnell K."/>
            <person name="Stajich J.E."/>
            <person name="Bonito G."/>
        </authorList>
    </citation>
    <scope>NUCLEOTIDE SEQUENCE</scope>
    <source>
        <strain evidence="6">NRRL 2769</strain>
    </source>
</reference>
<organism evidence="6 7">
    <name type="scientific">Entomortierella chlamydospora</name>
    <dbReference type="NCBI Taxonomy" id="101097"/>
    <lineage>
        <taxon>Eukaryota</taxon>
        <taxon>Fungi</taxon>
        <taxon>Fungi incertae sedis</taxon>
        <taxon>Mucoromycota</taxon>
        <taxon>Mortierellomycotina</taxon>
        <taxon>Mortierellomycetes</taxon>
        <taxon>Mortierellales</taxon>
        <taxon>Mortierellaceae</taxon>
        <taxon>Entomortierella</taxon>
    </lineage>
</organism>
<feature type="domain" description="MYND-type" evidence="5">
    <location>
        <begin position="4"/>
        <end position="42"/>
    </location>
</feature>